<comment type="function">
    <text evidence="10">Ligand for members of the frizzled family of seven transmembrane receptors. Probable developmental protein. May be a signaling molecule which affects the development of discrete regions of tissues. Is likely to signal over only few cell diameters.</text>
</comment>
<evidence type="ECO:0000256" key="3">
    <source>
        <dbReference type="ARBA" id="ARBA00022473"/>
    </source>
</evidence>
<proteinExistence type="inferred from homology"/>
<accession>A0ABN7SRK8</accession>
<evidence type="ECO:0000256" key="10">
    <source>
        <dbReference type="ARBA" id="ARBA00037729"/>
    </source>
</evidence>
<evidence type="ECO:0000256" key="2">
    <source>
        <dbReference type="ARBA" id="ARBA00005683"/>
    </source>
</evidence>
<dbReference type="InterPro" id="IPR043158">
    <property type="entry name" value="Wnt_C"/>
</dbReference>
<name>A0ABN7SRK8_OIKDI</name>
<organism evidence="13 14">
    <name type="scientific">Oikopleura dioica</name>
    <name type="common">Tunicate</name>
    <dbReference type="NCBI Taxonomy" id="34765"/>
    <lineage>
        <taxon>Eukaryota</taxon>
        <taxon>Metazoa</taxon>
        <taxon>Chordata</taxon>
        <taxon>Tunicata</taxon>
        <taxon>Appendicularia</taxon>
        <taxon>Copelata</taxon>
        <taxon>Oikopleuridae</taxon>
        <taxon>Oikopleura</taxon>
    </lineage>
</organism>
<keyword evidence="4" id="KW-0964">Secreted</keyword>
<evidence type="ECO:0000256" key="9">
    <source>
        <dbReference type="ARBA" id="ARBA00023288"/>
    </source>
</evidence>
<dbReference type="Gene3D" id="3.30.2460.20">
    <property type="match status" value="1"/>
</dbReference>
<dbReference type="PROSITE" id="PS00246">
    <property type="entry name" value="WNT1"/>
    <property type="match status" value="1"/>
</dbReference>
<feature type="signal peptide" evidence="12">
    <location>
        <begin position="1"/>
        <end position="18"/>
    </location>
</feature>
<dbReference type="SMART" id="SM00097">
    <property type="entry name" value="WNT1"/>
    <property type="match status" value="1"/>
</dbReference>
<evidence type="ECO:0000256" key="4">
    <source>
        <dbReference type="ARBA" id="ARBA00022525"/>
    </source>
</evidence>
<keyword evidence="12" id="KW-0732">Signal</keyword>
<evidence type="ECO:0000256" key="7">
    <source>
        <dbReference type="ARBA" id="ARBA00023157"/>
    </source>
</evidence>
<keyword evidence="5" id="KW-0272">Extracellular matrix</keyword>
<evidence type="ECO:0000313" key="13">
    <source>
        <dbReference type="EMBL" id="CAG5105350.1"/>
    </source>
</evidence>
<comment type="similarity">
    <text evidence="2 11">Belongs to the Wnt family.</text>
</comment>
<dbReference type="EMBL" id="OU015566">
    <property type="protein sequence ID" value="CAG5105350.1"/>
    <property type="molecule type" value="Genomic_DNA"/>
</dbReference>
<evidence type="ECO:0000256" key="11">
    <source>
        <dbReference type="RuleBase" id="RU003500"/>
    </source>
</evidence>
<dbReference type="PANTHER" id="PTHR12027">
    <property type="entry name" value="WNT RELATED"/>
    <property type="match status" value="1"/>
</dbReference>
<feature type="chain" id="PRO_5045981998" description="Protein Wnt" evidence="12">
    <location>
        <begin position="19"/>
        <end position="405"/>
    </location>
</feature>
<evidence type="ECO:0000256" key="5">
    <source>
        <dbReference type="ARBA" id="ARBA00022530"/>
    </source>
</evidence>
<comment type="subcellular location">
    <subcellularLocation>
        <location evidence="1 11">Secreted</location>
        <location evidence="1 11">Extracellular space</location>
        <location evidence="1 11">Extracellular matrix</location>
    </subcellularLocation>
</comment>
<dbReference type="Pfam" id="PF00110">
    <property type="entry name" value="wnt"/>
    <property type="match status" value="1"/>
</dbReference>
<keyword evidence="14" id="KW-1185">Reference proteome</keyword>
<keyword evidence="6 11" id="KW-0879">Wnt signaling pathway</keyword>
<gene>
    <name evidence="13" type="ORF">OKIOD_LOCUS10817</name>
</gene>
<dbReference type="PRINTS" id="PR01349">
    <property type="entry name" value="WNTPROTEIN"/>
</dbReference>
<reference evidence="13 14" key="1">
    <citation type="submission" date="2021-04" db="EMBL/GenBank/DDBJ databases">
        <authorList>
            <person name="Bliznina A."/>
        </authorList>
    </citation>
    <scope>NUCLEOTIDE SEQUENCE [LARGE SCALE GENOMIC DNA]</scope>
</reference>
<dbReference type="Proteomes" id="UP001158576">
    <property type="component" value="Chromosome 1"/>
</dbReference>
<dbReference type="PANTHER" id="PTHR12027:SF77">
    <property type="entry name" value="PROTEIN WNT-5"/>
    <property type="match status" value="1"/>
</dbReference>
<keyword evidence="9" id="KW-0449">Lipoprotein</keyword>
<keyword evidence="3 11" id="KW-0217">Developmental protein</keyword>
<evidence type="ECO:0000256" key="1">
    <source>
        <dbReference type="ARBA" id="ARBA00004498"/>
    </source>
</evidence>
<keyword evidence="8" id="KW-0325">Glycoprotein</keyword>
<keyword evidence="7" id="KW-1015">Disulfide bond</keyword>
<evidence type="ECO:0000256" key="8">
    <source>
        <dbReference type="ARBA" id="ARBA00023180"/>
    </source>
</evidence>
<dbReference type="CDD" id="cd13113">
    <property type="entry name" value="Wnt"/>
    <property type="match status" value="1"/>
</dbReference>
<dbReference type="InterPro" id="IPR018161">
    <property type="entry name" value="Wnt_CS"/>
</dbReference>
<evidence type="ECO:0000256" key="12">
    <source>
        <dbReference type="SAM" id="SignalP"/>
    </source>
</evidence>
<protein>
    <recommendedName>
        <fullName evidence="11">Protein Wnt</fullName>
    </recommendedName>
</protein>
<evidence type="ECO:0000256" key="6">
    <source>
        <dbReference type="ARBA" id="ARBA00022687"/>
    </source>
</evidence>
<dbReference type="InterPro" id="IPR005817">
    <property type="entry name" value="Wnt"/>
</dbReference>
<sequence length="405" mass="46732">MAHIRHKLLLLLAAIVHSSEWTSLYWPYDPRSLPERNWLKRNCKSRHLTKKQEQLCQSKLDHMNYVNLASKNALQECQSQFHSAAWNCTDFQKSRKDTIYGRHAKAGTKETAFITAITSASLVRELAMACRRNLAACKCGSSGMFYQAAPFHLPPGTEWDRCGDNIGYAKTFARQFVDIADMEAYGESEKCLRAVNDRSPDADKLCHFFKKKGRIEKEKIHHRIAKLKMNLHNSDAGRNTVERTKKVTCKCHGMSGSCNQKTCWHDVADIRTIGNVLKEKYDSSQRIKLSVKKRHTVGGHIVEEVELKDPNTREKRKVLPDDDLWWIQKSPNFCKPDRKKNILGTSERECDPKSEGDNGCKKMCCGRGYYKEQFKVIEECNCEFKWCCQIECEQCEVTKKVYKCK</sequence>
<evidence type="ECO:0000313" key="14">
    <source>
        <dbReference type="Proteomes" id="UP001158576"/>
    </source>
</evidence>